<evidence type="ECO:0000313" key="2">
    <source>
        <dbReference type="Proteomes" id="UP000264353"/>
    </source>
</evidence>
<gene>
    <name evidence="1" type="ORF">BRARA_H00509</name>
</gene>
<dbReference type="Proteomes" id="UP000264353">
    <property type="component" value="Chromosome A8"/>
</dbReference>
<dbReference type="AlphaFoldDB" id="A0A397YFF9"/>
<reference evidence="1 2" key="1">
    <citation type="submission" date="2018-06" db="EMBL/GenBank/DDBJ databases">
        <title>WGS assembly of Brassica rapa FPsc.</title>
        <authorList>
            <person name="Bowman J."/>
            <person name="Kohchi T."/>
            <person name="Yamato K."/>
            <person name="Jenkins J."/>
            <person name="Shu S."/>
            <person name="Ishizaki K."/>
            <person name="Yamaoka S."/>
            <person name="Nishihama R."/>
            <person name="Nakamura Y."/>
            <person name="Berger F."/>
            <person name="Adam C."/>
            <person name="Aki S."/>
            <person name="Althoff F."/>
            <person name="Araki T."/>
            <person name="Arteaga-Vazquez M."/>
            <person name="Balasubrmanian S."/>
            <person name="Bauer D."/>
            <person name="Boehm C."/>
            <person name="Briginshaw L."/>
            <person name="Caballero-Perez J."/>
            <person name="Catarino B."/>
            <person name="Chen F."/>
            <person name="Chiyoda S."/>
            <person name="Chovatia M."/>
            <person name="Davies K."/>
            <person name="Delmans M."/>
            <person name="Demura T."/>
            <person name="Dierschke T."/>
            <person name="Dolan L."/>
            <person name="Dorantes-Acosta A."/>
            <person name="Eklund D."/>
            <person name="Florent S."/>
            <person name="Flores-Sandoval E."/>
            <person name="Fujiyama A."/>
            <person name="Fukuzawa H."/>
            <person name="Galik B."/>
            <person name="Grimanelli D."/>
            <person name="Grimwood J."/>
            <person name="Grossniklaus U."/>
            <person name="Hamada T."/>
            <person name="Haseloff J."/>
            <person name="Hetherington A."/>
            <person name="Higo A."/>
            <person name="Hirakawa Y."/>
            <person name="Hundley H."/>
            <person name="Ikeda Y."/>
            <person name="Inoue K."/>
            <person name="Inoue S."/>
            <person name="Ishida S."/>
            <person name="Jia Q."/>
            <person name="Kakita M."/>
            <person name="Kanazawa T."/>
            <person name="Kawai Y."/>
            <person name="Kawashima T."/>
            <person name="Kennedy M."/>
            <person name="Kinose K."/>
            <person name="Kinoshita T."/>
            <person name="Kohara Y."/>
            <person name="Koide E."/>
            <person name="Komatsu K."/>
            <person name="Kopischke S."/>
            <person name="Kubo M."/>
            <person name="Kyozuka J."/>
            <person name="Lagercrantz U."/>
            <person name="Lin S."/>
            <person name="Lindquist E."/>
            <person name="Lipzen A."/>
            <person name="Lu C."/>
            <person name="Luna E."/>
            <person name="Martienssen R."/>
            <person name="Minamino N."/>
            <person name="Mizutani M."/>
            <person name="Mizutani M."/>
            <person name="Mochizuki N."/>
            <person name="Monte I."/>
            <person name="Mosher R."/>
            <person name="Nagasaki H."/>
            <person name="Nakagami H."/>
            <person name="Naramoto S."/>
            <person name="Nishitani K."/>
            <person name="Ohtani M."/>
            <person name="Okamoto T."/>
            <person name="Okumura M."/>
            <person name="Phillips J."/>
            <person name="Pollak B."/>
            <person name="Reinders A."/>
            <person name="Roevekamp M."/>
            <person name="Sano R."/>
            <person name="Sawa S."/>
            <person name="Schmid M."/>
            <person name="Shirakawa M."/>
            <person name="Solano R."/>
            <person name="Spunde A."/>
            <person name="Suetsugu N."/>
            <person name="Sugano S."/>
            <person name="Sugiyama A."/>
            <person name="Sun R."/>
            <person name="Suzuki Y."/>
            <person name="Takenaka M."/>
            <person name="Takezawa D."/>
            <person name="Tomogane H."/>
            <person name="Tsuzuki M."/>
            <person name="Ueda T."/>
            <person name="Umeda M."/>
            <person name="Ward J."/>
            <person name="Watanabe Y."/>
            <person name="Yazaki K."/>
            <person name="Yokoyama R."/>
            <person name="Yoshitake Y."/>
            <person name="Yotsui I."/>
            <person name="Zachgo S."/>
            <person name="Schmutz J."/>
        </authorList>
    </citation>
    <scope>NUCLEOTIDE SEQUENCE [LARGE SCALE GENOMIC DNA]</scope>
    <source>
        <strain evidence="2">cv. B-3</strain>
    </source>
</reference>
<dbReference type="EMBL" id="CM010635">
    <property type="protein sequence ID" value="RID49730.1"/>
    <property type="molecule type" value="Genomic_DNA"/>
</dbReference>
<sequence>MQKSSCGSHAGLAIVGRILSRKFLHSFFANLLIHIYYKKTQHVLNQVSAPLEDDMLQDLIQATFAYKYIFMINEGDTSNFTL</sequence>
<name>A0A397YFF9_BRACM</name>
<evidence type="ECO:0000313" key="1">
    <source>
        <dbReference type="EMBL" id="RID49730.1"/>
    </source>
</evidence>
<organism evidence="1 2">
    <name type="scientific">Brassica campestris</name>
    <name type="common">Field mustard</name>
    <dbReference type="NCBI Taxonomy" id="3711"/>
    <lineage>
        <taxon>Eukaryota</taxon>
        <taxon>Viridiplantae</taxon>
        <taxon>Streptophyta</taxon>
        <taxon>Embryophyta</taxon>
        <taxon>Tracheophyta</taxon>
        <taxon>Spermatophyta</taxon>
        <taxon>Magnoliopsida</taxon>
        <taxon>eudicotyledons</taxon>
        <taxon>Gunneridae</taxon>
        <taxon>Pentapetalae</taxon>
        <taxon>rosids</taxon>
        <taxon>malvids</taxon>
        <taxon>Brassicales</taxon>
        <taxon>Brassicaceae</taxon>
        <taxon>Brassiceae</taxon>
        <taxon>Brassica</taxon>
    </lineage>
</organism>
<accession>A0A397YFF9</accession>
<proteinExistence type="predicted"/>
<protein>
    <submittedName>
        <fullName evidence="1">Uncharacterized protein</fullName>
    </submittedName>
</protein>